<dbReference type="GO" id="GO:0005886">
    <property type="term" value="C:plasma membrane"/>
    <property type="evidence" value="ECO:0007669"/>
    <property type="project" value="UniProtKB-SubCell"/>
</dbReference>
<feature type="transmembrane region" description="Helical" evidence="8">
    <location>
        <begin position="189"/>
        <end position="211"/>
    </location>
</feature>
<comment type="caution">
    <text evidence="10">The sequence shown here is derived from an EMBL/GenBank/DDBJ whole genome shotgun (WGS) entry which is preliminary data.</text>
</comment>
<dbReference type="Gene3D" id="1.20.1250.20">
    <property type="entry name" value="MFS general substrate transporter like domains"/>
    <property type="match status" value="1"/>
</dbReference>
<evidence type="ECO:0000313" key="10">
    <source>
        <dbReference type="EMBL" id="RVQ67761.1"/>
    </source>
</evidence>
<feature type="transmembrane region" description="Helical" evidence="8">
    <location>
        <begin position="498"/>
        <end position="515"/>
    </location>
</feature>
<feature type="transmembrane region" description="Helical" evidence="8">
    <location>
        <begin position="323"/>
        <end position="343"/>
    </location>
</feature>
<feature type="transmembrane region" description="Helical" evidence="8">
    <location>
        <begin position="223"/>
        <end position="240"/>
    </location>
</feature>
<feature type="transmembrane region" description="Helical" evidence="8">
    <location>
        <begin position="162"/>
        <end position="183"/>
    </location>
</feature>
<evidence type="ECO:0000256" key="7">
    <source>
        <dbReference type="SAM" id="MobiDB-lite"/>
    </source>
</evidence>
<name>A0A437GYK8_9SPHN</name>
<evidence type="ECO:0000256" key="4">
    <source>
        <dbReference type="ARBA" id="ARBA00022692"/>
    </source>
</evidence>
<dbReference type="OrthoDB" id="9812221at2"/>
<feature type="transmembrane region" description="Helical" evidence="8">
    <location>
        <begin position="285"/>
        <end position="311"/>
    </location>
</feature>
<dbReference type="PANTHER" id="PTHR23501:SF174">
    <property type="entry name" value="MULTIDRUG EXPORT PROTEIN EMRB-RELATED"/>
    <property type="match status" value="1"/>
</dbReference>
<organism evidence="10 11">
    <name type="scientific">Croceicoccus ponticola</name>
    <dbReference type="NCBI Taxonomy" id="2217664"/>
    <lineage>
        <taxon>Bacteria</taxon>
        <taxon>Pseudomonadati</taxon>
        <taxon>Pseudomonadota</taxon>
        <taxon>Alphaproteobacteria</taxon>
        <taxon>Sphingomonadales</taxon>
        <taxon>Erythrobacteraceae</taxon>
        <taxon>Croceicoccus</taxon>
    </lineage>
</organism>
<sequence length="533" mass="57396">MSDAAVAGGVPDPAAERETAPALADGPRIKTRNRPLLIAGAMTAMVMQVLDTTIANVALPHMQASLSATTDTITWVLTSYVLATAIALPSAGWLVTRFGIRTVFTSSVAAFVIASVLCGLAQNMTQMVLFRVIQGMGGAFLAPLAQTVMLDASSEEERPRMMIIFSQGILLGPIMGPVLGGYITESASWRWIFLINVPVGIIAGLILFTLLPNRKGVTKKFDFAGWALLATAVASFQLMLDRGQQLDWFNSAEIVVYSVLSMATFWMAVVHLVTKEHALFPRQMFADLNLVVCIILNFMFGMVALAVMALLPSLLQQIYGYPAIDAGWLMTPRGLGMLISVTVIGKPISKLEPRLSVAIGLIIMGVSLWMMKGWTPDMPVESIVLAGLVQGFGFSFVFMPLNILAFATLPGEYRTDASSLMNLLRNLGSSIGIAVCTVLLSRNIQINHAELAARITHSSFPVDTDRLQGLGGLGEGALRVIDGMVTEQAAMIAYLNDFWFMALACWATIPLLLLVRPGKKKPVANDAPADIPH</sequence>
<keyword evidence="11" id="KW-1185">Reference proteome</keyword>
<feature type="transmembrane region" description="Helical" evidence="8">
    <location>
        <begin position="252"/>
        <end position="273"/>
    </location>
</feature>
<evidence type="ECO:0000256" key="3">
    <source>
        <dbReference type="ARBA" id="ARBA00022475"/>
    </source>
</evidence>
<accession>A0A437GYK8</accession>
<keyword evidence="4 8" id="KW-0812">Transmembrane</keyword>
<dbReference type="PANTHER" id="PTHR23501">
    <property type="entry name" value="MAJOR FACILITATOR SUPERFAMILY"/>
    <property type="match status" value="1"/>
</dbReference>
<feature type="transmembrane region" description="Helical" evidence="8">
    <location>
        <begin position="423"/>
        <end position="441"/>
    </location>
</feature>
<evidence type="ECO:0000256" key="2">
    <source>
        <dbReference type="ARBA" id="ARBA00022448"/>
    </source>
</evidence>
<protein>
    <submittedName>
        <fullName evidence="10">DHA2 family efflux MFS transporter permease subunit</fullName>
    </submittedName>
</protein>
<dbReference type="EMBL" id="RXOL01000002">
    <property type="protein sequence ID" value="RVQ67761.1"/>
    <property type="molecule type" value="Genomic_DNA"/>
</dbReference>
<evidence type="ECO:0000256" key="1">
    <source>
        <dbReference type="ARBA" id="ARBA00004651"/>
    </source>
</evidence>
<keyword evidence="5 8" id="KW-1133">Transmembrane helix</keyword>
<dbReference type="Pfam" id="PF07690">
    <property type="entry name" value="MFS_1"/>
    <property type="match status" value="1"/>
</dbReference>
<dbReference type="AlphaFoldDB" id="A0A437GYK8"/>
<dbReference type="CDD" id="cd17503">
    <property type="entry name" value="MFS_LmrB_MDR_like"/>
    <property type="match status" value="1"/>
</dbReference>
<dbReference type="InterPro" id="IPR011701">
    <property type="entry name" value="MFS"/>
</dbReference>
<dbReference type="Proteomes" id="UP000283003">
    <property type="component" value="Unassembled WGS sequence"/>
</dbReference>
<feature type="domain" description="Major facilitator superfamily (MFS) profile" evidence="9">
    <location>
        <begin position="37"/>
        <end position="520"/>
    </location>
</feature>
<feature type="transmembrane region" description="Helical" evidence="8">
    <location>
        <begin position="75"/>
        <end position="95"/>
    </location>
</feature>
<feature type="transmembrane region" description="Helical" evidence="8">
    <location>
        <begin position="102"/>
        <end position="122"/>
    </location>
</feature>
<dbReference type="PROSITE" id="PS50850">
    <property type="entry name" value="MFS"/>
    <property type="match status" value="1"/>
</dbReference>
<evidence type="ECO:0000259" key="9">
    <source>
        <dbReference type="PROSITE" id="PS50850"/>
    </source>
</evidence>
<keyword evidence="6 8" id="KW-0472">Membrane</keyword>
<feature type="transmembrane region" description="Helical" evidence="8">
    <location>
        <begin position="128"/>
        <end position="150"/>
    </location>
</feature>
<dbReference type="Gene3D" id="1.20.1720.10">
    <property type="entry name" value="Multidrug resistance protein D"/>
    <property type="match status" value="1"/>
</dbReference>
<dbReference type="GO" id="GO:0022857">
    <property type="term" value="F:transmembrane transporter activity"/>
    <property type="evidence" value="ECO:0007669"/>
    <property type="project" value="InterPro"/>
</dbReference>
<dbReference type="InterPro" id="IPR004638">
    <property type="entry name" value="EmrB-like"/>
</dbReference>
<gene>
    <name evidence="10" type="ORF">EKN06_07500</name>
</gene>
<dbReference type="InterPro" id="IPR036259">
    <property type="entry name" value="MFS_trans_sf"/>
</dbReference>
<feature type="transmembrane region" description="Helical" evidence="8">
    <location>
        <begin position="383"/>
        <end position="411"/>
    </location>
</feature>
<feature type="region of interest" description="Disordered" evidence="7">
    <location>
        <begin position="1"/>
        <end position="27"/>
    </location>
</feature>
<evidence type="ECO:0000256" key="5">
    <source>
        <dbReference type="ARBA" id="ARBA00022989"/>
    </source>
</evidence>
<feature type="compositionally biased region" description="Low complexity" evidence="7">
    <location>
        <begin position="1"/>
        <end position="13"/>
    </location>
</feature>
<dbReference type="NCBIfam" id="TIGR00711">
    <property type="entry name" value="efflux_EmrB"/>
    <property type="match status" value="1"/>
</dbReference>
<evidence type="ECO:0000256" key="6">
    <source>
        <dbReference type="ARBA" id="ARBA00023136"/>
    </source>
</evidence>
<evidence type="ECO:0000256" key="8">
    <source>
        <dbReference type="SAM" id="Phobius"/>
    </source>
</evidence>
<dbReference type="SUPFAM" id="SSF103473">
    <property type="entry name" value="MFS general substrate transporter"/>
    <property type="match status" value="1"/>
</dbReference>
<keyword evidence="3" id="KW-1003">Cell membrane</keyword>
<feature type="transmembrane region" description="Helical" evidence="8">
    <location>
        <begin position="355"/>
        <end position="371"/>
    </location>
</feature>
<dbReference type="RefSeq" id="WP_127612272.1">
    <property type="nucleotide sequence ID" value="NZ_RXOL01000002.1"/>
</dbReference>
<keyword evidence="2" id="KW-0813">Transport</keyword>
<comment type="subcellular location">
    <subcellularLocation>
        <location evidence="1">Cell membrane</location>
        <topology evidence="1">Multi-pass membrane protein</topology>
    </subcellularLocation>
</comment>
<reference evidence="10 11" key="1">
    <citation type="submission" date="2018-12" db="EMBL/GenBank/DDBJ databases">
        <title>Croceicoccus ponticola sp. nov., a lipolytic bacterium isolated from seawater.</title>
        <authorList>
            <person name="Yoon J.-H."/>
        </authorList>
    </citation>
    <scope>NUCLEOTIDE SEQUENCE [LARGE SCALE GENOMIC DNA]</scope>
    <source>
        <strain evidence="10 11">GM-16</strain>
    </source>
</reference>
<dbReference type="InterPro" id="IPR020846">
    <property type="entry name" value="MFS_dom"/>
</dbReference>
<proteinExistence type="predicted"/>
<feature type="transmembrane region" description="Helical" evidence="8">
    <location>
        <begin position="36"/>
        <end position="55"/>
    </location>
</feature>
<evidence type="ECO:0000313" key="11">
    <source>
        <dbReference type="Proteomes" id="UP000283003"/>
    </source>
</evidence>